<keyword evidence="4 7" id="KW-0812">Transmembrane</keyword>
<dbReference type="PANTHER" id="PTHR42775">
    <property type="entry name" value="PERMEASE RV2963-RELATED"/>
    <property type="match status" value="1"/>
</dbReference>
<feature type="transmembrane region" description="Helical" evidence="7">
    <location>
        <begin position="119"/>
        <end position="136"/>
    </location>
</feature>
<evidence type="ECO:0000313" key="8">
    <source>
        <dbReference type="EMBL" id="MCZ0861411.1"/>
    </source>
</evidence>
<feature type="transmembrane region" description="Helical" evidence="7">
    <location>
        <begin position="12"/>
        <end position="39"/>
    </location>
</feature>
<evidence type="ECO:0000256" key="2">
    <source>
        <dbReference type="ARBA" id="ARBA00006386"/>
    </source>
</evidence>
<name>A0ABT4II35_9EURY</name>
<dbReference type="Pfam" id="PF03773">
    <property type="entry name" value="ArsP_1"/>
    <property type="match status" value="1"/>
</dbReference>
<dbReference type="EMBL" id="JAPTGB010000023">
    <property type="protein sequence ID" value="MCZ0861411.1"/>
    <property type="molecule type" value="Genomic_DNA"/>
</dbReference>
<keyword evidence="6 7" id="KW-0472">Membrane</keyword>
<evidence type="ECO:0000256" key="5">
    <source>
        <dbReference type="ARBA" id="ARBA00022989"/>
    </source>
</evidence>
<dbReference type="PANTHER" id="PTHR42775:SF2">
    <property type="entry name" value="PERMEASE"/>
    <property type="match status" value="1"/>
</dbReference>
<dbReference type="InterPro" id="IPR005524">
    <property type="entry name" value="DUF318"/>
</dbReference>
<comment type="similarity">
    <text evidence="2">Belongs to the UPF0718 family.</text>
</comment>
<keyword evidence="9" id="KW-1185">Reference proteome</keyword>
<dbReference type="Proteomes" id="UP001141422">
    <property type="component" value="Unassembled WGS sequence"/>
</dbReference>
<feature type="transmembrane region" description="Helical" evidence="7">
    <location>
        <begin position="271"/>
        <end position="292"/>
    </location>
</feature>
<evidence type="ECO:0000256" key="3">
    <source>
        <dbReference type="ARBA" id="ARBA00022475"/>
    </source>
</evidence>
<feature type="transmembrane region" description="Helical" evidence="7">
    <location>
        <begin position="94"/>
        <end position="113"/>
    </location>
</feature>
<protein>
    <submittedName>
        <fullName evidence="8">Permease</fullName>
    </submittedName>
</protein>
<proteinExistence type="inferred from homology"/>
<reference evidence="8" key="1">
    <citation type="submission" date="2022-12" db="EMBL/GenBank/DDBJ databases">
        <title>Isolation and characterisation of novel Methanocorpusculum spp. from native Australian herbivores indicates the genus is ancestrally host-associated.</title>
        <authorList>
            <person name="Volmer J.G."/>
            <person name="Soo R.M."/>
            <person name="Evans P.N."/>
            <person name="Hoedt E.C."/>
            <person name="Astorga Alsina A.L."/>
            <person name="Woodcroft B.J."/>
            <person name="Tyson G.W."/>
            <person name="Hugenholtz P."/>
            <person name="Morrison M."/>
        </authorList>
    </citation>
    <scope>NUCLEOTIDE SEQUENCE</scope>
    <source>
        <strain evidence="8">MG</strain>
    </source>
</reference>
<feature type="transmembrane region" description="Helical" evidence="7">
    <location>
        <begin position="243"/>
        <end position="265"/>
    </location>
</feature>
<keyword evidence="3" id="KW-1003">Cell membrane</keyword>
<evidence type="ECO:0000313" key="9">
    <source>
        <dbReference type="Proteomes" id="UP001141422"/>
    </source>
</evidence>
<feature type="transmembrane region" description="Helical" evidence="7">
    <location>
        <begin position="175"/>
        <end position="193"/>
    </location>
</feature>
<comment type="subcellular location">
    <subcellularLocation>
        <location evidence="1">Cell membrane</location>
        <topology evidence="1">Multi-pass membrane protein</topology>
    </subcellularLocation>
</comment>
<comment type="caution">
    <text evidence="8">The sequence shown here is derived from an EMBL/GenBank/DDBJ whole genome shotgun (WGS) entry which is preliminary data.</text>
</comment>
<sequence length="294" mass="31307">MSLADALISTGEYFLFITAELVILFVVVSLLVGVLQVYVSPGKMQRILGKTGSIAGSMFGAAFGALTPFCSCSTIPITLGLLKSGVTFSSSMSFLFASPLLNPIILAMMLFIFGPIITAIYAVTMFVFAVVIGLILDRAGYQKYLKPVAIEGEINHSGTKFQQIVNFALTIFRQMLPYLLLGAGIGAFIYGFLPTDWVLAAAGPENFFAIPVAALIGIPLYIRAETILPIAAVLFEKGMNMGAIAALLIGGAGMSIPEITMLSAIFEKKLVAVFVIMIFVAAVSTGCILQMITW</sequence>
<gene>
    <name evidence="8" type="ORF">O0S10_09300</name>
</gene>
<accession>A0ABT4II35</accession>
<keyword evidence="5 7" id="KW-1133">Transmembrane helix</keyword>
<evidence type="ECO:0000256" key="1">
    <source>
        <dbReference type="ARBA" id="ARBA00004651"/>
    </source>
</evidence>
<dbReference type="InterPro" id="IPR053166">
    <property type="entry name" value="UPF0718_permease"/>
</dbReference>
<evidence type="ECO:0000256" key="7">
    <source>
        <dbReference type="SAM" id="Phobius"/>
    </source>
</evidence>
<organism evidence="8 9">
    <name type="scientific">Methanocorpusculum petauri</name>
    <dbReference type="NCBI Taxonomy" id="3002863"/>
    <lineage>
        <taxon>Archaea</taxon>
        <taxon>Methanobacteriati</taxon>
        <taxon>Methanobacteriota</taxon>
        <taxon>Stenosarchaea group</taxon>
        <taxon>Methanomicrobia</taxon>
        <taxon>Methanomicrobiales</taxon>
        <taxon>Methanocorpusculaceae</taxon>
        <taxon>Methanocorpusculum</taxon>
    </lineage>
</organism>
<dbReference type="RefSeq" id="WP_268925600.1">
    <property type="nucleotide sequence ID" value="NZ_JAPTGB010000023.1"/>
</dbReference>
<feature type="transmembrane region" description="Helical" evidence="7">
    <location>
        <begin position="59"/>
        <end position="82"/>
    </location>
</feature>
<evidence type="ECO:0000256" key="4">
    <source>
        <dbReference type="ARBA" id="ARBA00022692"/>
    </source>
</evidence>
<evidence type="ECO:0000256" key="6">
    <source>
        <dbReference type="ARBA" id="ARBA00023136"/>
    </source>
</evidence>